<dbReference type="InterPro" id="IPR037698">
    <property type="entry name" value="UQCC2"/>
</dbReference>
<protein>
    <recommendedName>
        <fullName evidence="6">Mitochondrial nucleoid factor 1</fullName>
    </recommendedName>
    <alternativeName>
        <fullName evidence="5">Mitochondrial protein M19</fullName>
    </alternativeName>
</protein>
<dbReference type="Proteomes" id="UP001652621">
    <property type="component" value="Unplaced"/>
</dbReference>
<evidence type="ECO:0000256" key="1">
    <source>
        <dbReference type="ARBA" id="ARBA00004436"/>
    </source>
</evidence>
<keyword evidence="3" id="KW-0496">Mitochondrion</keyword>
<dbReference type="PANTHER" id="PTHR34260:SF1">
    <property type="entry name" value="UBIQUINOL-CYTOCHROME-C REDUCTASE COMPLEX ASSEMBLY FACTOR 2"/>
    <property type="match status" value="1"/>
</dbReference>
<gene>
    <name evidence="8" type="primary">LOC101891351</name>
</gene>
<evidence type="ECO:0000313" key="8">
    <source>
        <dbReference type="RefSeq" id="XP_058982506.1"/>
    </source>
</evidence>
<evidence type="ECO:0000256" key="2">
    <source>
        <dbReference type="ARBA" id="ARBA00022946"/>
    </source>
</evidence>
<evidence type="ECO:0000256" key="4">
    <source>
        <dbReference type="ARBA" id="ARBA00023271"/>
    </source>
</evidence>
<keyword evidence="7" id="KW-1185">Reference proteome</keyword>
<reference evidence="8" key="1">
    <citation type="submission" date="2025-08" db="UniProtKB">
        <authorList>
            <consortium name="RefSeq"/>
        </authorList>
    </citation>
    <scope>IDENTIFICATION</scope>
    <source>
        <strain evidence="8">Aabys</strain>
        <tissue evidence="8">Whole body</tissue>
    </source>
</reference>
<sequence>MSALYQRFLKVLEKWPADKSKVGRDLGEQIRKQVTNLSNPAALTAEVTAQITKQIDSIERLANNTYGRKYKRVYDSTATGLSAQQCNQVLSSEFLQYLNEDSKKKK</sequence>
<keyword evidence="2" id="KW-0809">Transit peptide</keyword>
<organism evidence="7 8">
    <name type="scientific">Musca domestica</name>
    <name type="common">House fly</name>
    <dbReference type="NCBI Taxonomy" id="7370"/>
    <lineage>
        <taxon>Eukaryota</taxon>
        <taxon>Metazoa</taxon>
        <taxon>Ecdysozoa</taxon>
        <taxon>Arthropoda</taxon>
        <taxon>Hexapoda</taxon>
        <taxon>Insecta</taxon>
        <taxon>Pterygota</taxon>
        <taxon>Neoptera</taxon>
        <taxon>Endopterygota</taxon>
        <taxon>Diptera</taxon>
        <taxon>Brachycera</taxon>
        <taxon>Muscomorpha</taxon>
        <taxon>Muscoidea</taxon>
        <taxon>Muscidae</taxon>
        <taxon>Musca</taxon>
    </lineage>
</organism>
<accession>A0ABM3V9N2</accession>
<evidence type="ECO:0000256" key="6">
    <source>
        <dbReference type="ARBA" id="ARBA00032983"/>
    </source>
</evidence>
<dbReference type="RefSeq" id="XP_058982506.1">
    <property type="nucleotide sequence ID" value="XM_059126523.1"/>
</dbReference>
<evidence type="ECO:0000256" key="3">
    <source>
        <dbReference type="ARBA" id="ARBA00023128"/>
    </source>
</evidence>
<dbReference type="PANTHER" id="PTHR34260">
    <property type="entry name" value="UBIQUINOL-CYTOCHROME-C REDUCTASE COMPLEX ASSEMBLY FACTOR 2"/>
    <property type="match status" value="1"/>
</dbReference>
<name>A0ABM3V9N2_MUSDO</name>
<dbReference type="Pfam" id="PF20180">
    <property type="entry name" value="UQCC2_CBP6"/>
    <property type="match status" value="1"/>
</dbReference>
<proteinExistence type="predicted"/>
<evidence type="ECO:0000313" key="7">
    <source>
        <dbReference type="Proteomes" id="UP001652621"/>
    </source>
</evidence>
<evidence type="ECO:0000256" key="5">
    <source>
        <dbReference type="ARBA" id="ARBA00031206"/>
    </source>
</evidence>
<comment type="subcellular location">
    <subcellularLocation>
        <location evidence="1">Mitochondrion matrix</location>
        <location evidence="1">Mitochondrion nucleoid</location>
    </subcellularLocation>
</comment>
<dbReference type="GeneID" id="101891351"/>
<keyword evidence="4" id="KW-1135">Mitochondrion nucleoid</keyword>